<sequence length="32" mass="3614">MTHSKQQKLDRAGIWITTVCAIHCLLLPLILP</sequence>
<reference evidence="2 3" key="1">
    <citation type="journal article" date="2018" name="Nat. Biotechnol.">
        <title>A standardized bacterial taxonomy based on genome phylogeny substantially revises the tree of life.</title>
        <authorList>
            <person name="Parks D.H."/>
            <person name="Chuvochina M."/>
            <person name="Waite D.W."/>
            <person name="Rinke C."/>
            <person name="Skarshewski A."/>
            <person name="Chaumeil P.A."/>
            <person name="Hugenholtz P."/>
        </authorList>
    </citation>
    <scope>NUCLEOTIDE SEQUENCE [LARGE SCALE GENOMIC DNA]</scope>
    <source>
        <strain evidence="2">UBA9360</strain>
    </source>
</reference>
<keyword evidence="1" id="KW-0472">Membrane</keyword>
<feature type="transmembrane region" description="Helical" evidence="1">
    <location>
        <begin position="12"/>
        <end position="31"/>
    </location>
</feature>
<evidence type="ECO:0000313" key="2">
    <source>
        <dbReference type="EMBL" id="HAR56141.1"/>
    </source>
</evidence>
<gene>
    <name evidence="2" type="ORF">DCR58_05060</name>
</gene>
<dbReference type="Proteomes" id="UP000262878">
    <property type="component" value="Unassembled WGS sequence"/>
</dbReference>
<dbReference type="STRING" id="314276.OS145_08107"/>
<comment type="caution">
    <text evidence="2">The sequence shown here is derived from an EMBL/GenBank/DDBJ whole genome shotgun (WGS) entry which is preliminary data.</text>
</comment>
<evidence type="ECO:0000313" key="3">
    <source>
        <dbReference type="Proteomes" id="UP000262878"/>
    </source>
</evidence>
<keyword evidence="1" id="KW-0812">Transmembrane</keyword>
<dbReference type="AlphaFoldDB" id="A0A348WNM9"/>
<evidence type="ECO:0000256" key="1">
    <source>
        <dbReference type="SAM" id="Phobius"/>
    </source>
</evidence>
<feature type="non-terminal residue" evidence="2">
    <location>
        <position position="32"/>
    </location>
</feature>
<keyword evidence="1" id="KW-1133">Transmembrane helix</keyword>
<dbReference type="EMBL" id="DMUP01000113">
    <property type="protein sequence ID" value="HAR56141.1"/>
    <property type="molecule type" value="Genomic_DNA"/>
</dbReference>
<name>A0A348WNM9_9GAMM</name>
<accession>A0A348WNM9</accession>
<protein>
    <submittedName>
        <fullName evidence="2">MerC domain-containing protein</fullName>
    </submittedName>
</protein>
<proteinExistence type="predicted"/>
<organism evidence="2 3">
    <name type="scientific">Idiomarina baltica</name>
    <dbReference type="NCBI Taxonomy" id="190892"/>
    <lineage>
        <taxon>Bacteria</taxon>
        <taxon>Pseudomonadati</taxon>
        <taxon>Pseudomonadota</taxon>
        <taxon>Gammaproteobacteria</taxon>
        <taxon>Alteromonadales</taxon>
        <taxon>Idiomarinaceae</taxon>
        <taxon>Idiomarina</taxon>
    </lineage>
</organism>